<reference evidence="1 2" key="1">
    <citation type="submission" date="2021-07" db="EMBL/GenBank/DDBJ databases">
        <authorList>
            <person name="Palmer J.M."/>
        </authorList>
    </citation>
    <scope>NUCLEOTIDE SEQUENCE [LARGE SCALE GENOMIC DNA]</scope>
    <source>
        <strain evidence="1 2">AT_MEX2019</strain>
        <tissue evidence="1">Muscle</tissue>
    </source>
</reference>
<dbReference type="PANTHER" id="PTHR43382:SF2">
    <property type="entry name" value="BIFUNCTIONAL GLUTAMATE_PROLINE--TRNA LIGASE"/>
    <property type="match status" value="1"/>
</dbReference>
<evidence type="ECO:0000313" key="1">
    <source>
        <dbReference type="EMBL" id="MED6234415.1"/>
    </source>
</evidence>
<dbReference type="GO" id="GO:0016874">
    <property type="term" value="F:ligase activity"/>
    <property type="evidence" value="ECO:0007669"/>
    <property type="project" value="UniProtKB-KW"/>
</dbReference>
<protein>
    <submittedName>
        <fullName evidence="1">Bifunctional glutamate/proline--tRNA ligase</fullName>
    </submittedName>
</protein>
<dbReference type="InterPro" id="IPR004499">
    <property type="entry name" value="Pro-tRNA-ligase_IIa_arc-type"/>
</dbReference>
<dbReference type="EMBL" id="JAHUTI010007545">
    <property type="protein sequence ID" value="MED6234415.1"/>
    <property type="molecule type" value="Genomic_DNA"/>
</dbReference>
<sequence>LGLEVKKEENLAEWYSQVITKAEMIEYYDVSGCYVLRPWSYSIWEAIKDFFDREIRKLGVENCYFPMFVSQAALEKEKSHIADFAPEVIKTLKNKKSEI</sequence>
<keyword evidence="1" id="KW-0436">Ligase</keyword>
<dbReference type="PANTHER" id="PTHR43382">
    <property type="entry name" value="PROLYL-TRNA SYNTHETASE"/>
    <property type="match status" value="1"/>
</dbReference>
<evidence type="ECO:0000313" key="2">
    <source>
        <dbReference type="Proteomes" id="UP001345963"/>
    </source>
</evidence>
<dbReference type="InterPro" id="IPR045864">
    <property type="entry name" value="aa-tRNA-synth_II/BPL/LPL"/>
</dbReference>
<comment type="caution">
    <text evidence="1">The sequence shown here is derived from an EMBL/GenBank/DDBJ whole genome shotgun (WGS) entry which is preliminary data.</text>
</comment>
<feature type="non-terminal residue" evidence="1">
    <location>
        <position position="1"/>
    </location>
</feature>
<dbReference type="Gene3D" id="3.30.930.10">
    <property type="entry name" value="Bira Bifunctional Protein, Domain 2"/>
    <property type="match status" value="1"/>
</dbReference>
<accession>A0ABU7A9Z2</accession>
<organism evidence="1 2">
    <name type="scientific">Ataeniobius toweri</name>
    <dbReference type="NCBI Taxonomy" id="208326"/>
    <lineage>
        <taxon>Eukaryota</taxon>
        <taxon>Metazoa</taxon>
        <taxon>Chordata</taxon>
        <taxon>Craniata</taxon>
        <taxon>Vertebrata</taxon>
        <taxon>Euteleostomi</taxon>
        <taxon>Actinopterygii</taxon>
        <taxon>Neopterygii</taxon>
        <taxon>Teleostei</taxon>
        <taxon>Neoteleostei</taxon>
        <taxon>Acanthomorphata</taxon>
        <taxon>Ovalentaria</taxon>
        <taxon>Atherinomorphae</taxon>
        <taxon>Cyprinodontiformes</taxon>
        <taxon>Goodeidae</taxon>
        <taxon>Ataeniobius</taxon>
    </lineage>
</organism>
<dbReference type="Proteomes" id="UP001345963">
    <property type="component" value="Unassembled WGS sequence"/>
</dbReference>
<gene>
    <name evidence="1" type="primary">EPRS1_4</name>
    <name evidence="1" type="ORF">ATANTOWER_029284</name>
</gene>
<name>A0ABU7A9Z2_9TELE</name>
<keyword evidence="2" id="KW-1185">Reference proteome</keyword>
<proteinExistence type="predicted"/>
<dbReference type="SUPFAM" id="SSF55681">
    <property type="entry name" value="Class II aaRS and biotin synthetases"/>
    <property type="match status" value="1"/>
</dbReference>